<evidence type="ECO:0000259" key="1">
    <source>
        <dbReference type="Pfam" id="PF12728"/>
    </source>
</evidence>
<dbReference type="InterPro" id="IPR010093">
    <property type="entry name" value="SinI_DNA-bd"/>
</dbReference>
<evidence type="ECO:0000313" key="3">
    <source>
        <dbReference type="Proteomes" id="UP001589894"/>
    </source>
</evidence>
<proteinExistence type="predicted"/>
<dbReference type="InterPro" id="IPR041657">
    <property type="entry name" value="HTH_17"/>
</dbReference>
<dbReference type="Pfam" id="PF12728">
    <property type="entry name" value="HTH_17"/>
    <property type="match status" value="1"/>
</dbReference>
<name>A0ABV6P8M4_9ACTN</name>
<protein>
    <submittedName>
        <fullName evidence="2">Helix-turn-helix domain-containing protein</fullName>
    </submittedName>
</protein>
<dbReference type="EMBL" id="JBHLUE010000036">
    <property type="protein sequence ID" value="MFC0568638.1"/>
    <property type="molecule type" value="Genomic_DNA"/>
</dbReference>
<organism evidence="2 3">
    <name type="scientific">Plantactinospora siamensis</name>
    <dbReference type="NCBI Taxonomy" id="555372"/>
    <lineage>
        <taxon>Bacteria</taxon>
        <taxon>Bacillati</taxon>
        <taxon>Actinomycetota</taxon>
        <taxon>Actinomycetes</taxon>
        <taxon>Micromonosporales</taxon>
        <taxon>Micromonosporaceae</taxon>
        <taxon>Plantactinospora</taxon>
    </lineage>
</organism>
<keyword evidence="3" id="KW-1185">Reference proteome</keyword>
<dbReference type="RefSeq" id="WP_377344192.1">
    <property type="nucleotide sequence ID" value="NZ_JBHLUE010000036.1"/>
</dbReference>
<sequence>MNPAGRWRPPESYVHGVDGPAVVVPARVAAWLERAAQLRAVRAQHRGADPEVDAVLVALATAAAAWRTTRHLDTGHGIEQRKQPEPEAGSALTTTQAAHLLGITDRGIRAAITGGRLTAQRVGDRWHIQREDLEHYRAGRAA</sequence>
<gene>
    <name evidence="2" type="ORF">ACFFHU_31455</name>
</gene>
<accession>A0ABV6P8M4</accession>
<reference evidence="2 3" key="1">
    <citation type="submission" date="2024-09" db="EMBL/GenBank/DDBJ databases">
        <authorList>
            <person name="Sun Q."/>
            <person name="Mori K."/>
        </authorList>
    </citation>
    <scope>NUCLEOTIDE SEQUENCE [LARGE SCALE GENOMIC DNA]</scope>
    <source>
        <strain evidence="2 3">TBRC 2205</strain>
    </source>
</reference>
<dbReference type="NCBIfam" id="TIGR01764">
    <property type="entry name" value="excise"/>
    <property type="match status" value="1"/>
</dbReference>
<evidence type="ECO:0000313" key="2">
    <source>
        <dbReference type="EMBL" id="MFC0568638.1"/>
    </source>
</evidence>
<comment type="caution">
    <text evidence="2">The sequence shown here is derived from an EMBL/GenBank/DDBJ whole genome shotgun (WGS) entry which is preliminary data.</text>
</comment>
<feature type="domain" description="Helix-turn-helix" evidence="1">
    <location>
        <begin position="92"/>
        <end position="140"/>
    </location>
</feature>
<dbReference type="Proteomes" id="UP001589894">
    <property type="component" value="Unassembled WGS sequence"/>
</dbReference>